<dbReference type="InterPro" id="IPR053143">
    <property type="entry name" value="Arylsulfate_ST"/>
</dbReference>
<evidence type="ECO:0000313" key="4">
    <source>
        <dbReference type="Proteomes" id="UP000474296"/>
    </source>
</evidence>
<accession>A0A6M0CFJ5</accession>
<dbReference type="PANTHER" id="PTHR35340:SF5">
    <property type="entry name" value="ASST-DOMAIN-CONTAINING PROTEIN"/>
    <property type="match status" value="1"/>
</dbReference>
<feature type="signal peptide" evidence="2">
    <location>
        <begin position="1"/>
        <end position="20"/>
    </location>
</feature>
<dbReference type="Proteomes" id="UP000474296">
    <property type="component" value="Unassembled WGS sequence"/>
</dbReference>
<dbReference type="PANTHER" id="PTHR35340">
    <property type="entry name" value="PQQ ENZYME REPEAT PROTEIN-RELATED"/>
    <property type="match status" value="1"/>
</dbReference>
<evidence type="ECO:0000313" key="3">
    <source>
        <dbReference type="EMBL" id="NER16212.1"/>
    </source>
</evidence>
<dbReference type="InterPro" id="IPR010262">
    <property type="entry name" value="Arylsulfotransferase_bact"/>
</dbReference>
<dbReference type="PROSITE" id="PS51257">
    <property type="entry name" value="PROKAR_LIPOPROTEIN"/>
    <property type="match status" value="1"/>
</dbReference>
<dbReference type="RefSeq" id="WP_164029458.1">
    <property type="nucleotide sequence ID" value="NZ_JAABOQ010000001.1"/>
</dbReference>
<dbReference type="AlphaFoldDB" id="A0A6M0CFJ5"/>
<name>A0A6M0CFJ5_9FLAO</name>
<keyword evidence="2" id="KW-0732">Signal</keyword>
<comment type="caution">
    <text evidence="3">The sequence shown here is derived from an EMBL/GenBank/DDBJ whole genome shotgun (WGS) entry which is preliminary data.</text>
</comment>
<proteinExistence type="predicted"/>
<dbReference type="Pfam" id="PF05935">
    <property type="entry name" value="Arylsulfotrans"/>
    <property type="match status" value="1"/>
</dbReference>
<dbReference type="EMBL" id="JAABOQ010000001">
    <property type="protein sequence ID" value="NER16212.1"/>
    <property type="molecule type" value="Genomic_DNA"/>
</dbReference>
<feature type="region of interest" description="Disordered" evidence="1">
    <location>
        <begin position="23"/>
        <end position="60"/>
    </location>
</feature>
<dbReference type="GO" id="GO:0004062">
    <property type="term" value="F:aryl sulfotransferase activity"/>
    <property type="evidence" value="ECO:0007669"/>
    <property type="project" value="InterPro"/>
</dbReference>
<evidence type="ECO:0008006" key="5">
    <source>
        <dbReference type="Google" id="ProtNLM"/>
    </source>
</evidence>
<dbReference type="SUPFAM" id="SSF50969">
    <property type="entry name" value="YVTN repeat-like/Quinoprotein amine dehydrogenase"/>
    <property type="match status" value="1"/>
</dbReference>
<evidence type="ECO:0000256" key="2">
    <source>
        <dbReference type="SAM" id="SignalP"/>
    </source>
</evidence>
<protein>
    <recommendedName>
        <fullName evidence="5">Arylsulfotransferase (ASST)</fullName>
    </recommendedName>
</protein>
<reference evidence="3 4" key="1">
    <citation type="submission" date="2020-01" db="EMBL/GenBank/DDBJ databases">
        <title>Spongiivirga citrea KCTC 32990T.</title>
        <authorList>
            <person name="Wang G."/>
        </authorList>
    </citation>
    <scope>NUCLEOTIDE SEQUENCE [LARGE SCALE GENOMIC DNA]</scope>
    <source>
        <strain evidence="3 4">KCTC 32990</strain>
    </source>
</reference>
<feature type="chain" id="PRO_5026894080" description="Arylsulfotransferase (ASST)" evidence="2">
    <location>
        <begin position="21"/>
        <end position="446"/>
    </location>
</feature>
<keyword evidence="4" id="KW-1185">Reference proteome</keyword>
<sequence>MRLTAILLLFFIFTGFSSCEKDTPVTPPIDQGDGDSDSGNNGGDDPDPDTGGGDNPPSEETSVEFINRDLVDNNLLLVNDAAANKAYIMDKEANVLFDWPLNGERLGNDVFLMDDGSVLANLEAPDPKIQIGGFGGKLQIIDKEGNISWNFDYSSDDFIAHHDAAMLPNGNVLIMIWEKKTASQAIETGYKMNVDLFPDGIIEVNRTSNEIVWEWHLWDHIIQDNDMTKPNFGDVSANPQRIDINYNQRADGDITHGNALTYDAENDLIYLSVNFYHEVWVIDHSTTNEEAAGTTGGNFGKGGDLVYRFGNPTAYESSFGQRLFYNNHFPNLIDSQEGKLLIFSNGNSLDQSTAYELKLPLPFDLKKDADNEPEVVWSFTDPDLYSPKVSGVVLLPNGNRLITEGDFGIWEVTEAGEVVWKFKSPGFFWRTYSYEKDHPAIKAIGL</sequence>
<evidence type="ECO:0000256" key="1">
    <source>
        <dbReference type="SAM" id="MobiDB-lite"/>
    </source>
</evidence>
<gene>
    <name evidence="3" type="ORF">GWK10_03265</name>
</gene>
<organism evidence="3 4">
    <name type="scientific">Spongiivirga citrea</name>
    <dbReference type="NCBI Taxonomy" id="1481457"/>
    <lineage>
        <taxon>Bacteria</taxon>
        <taxon>Pseudomonadati</taxon>
        <taxon>Bacteroidota</taxon>
        <taxon>Flavobacteriia</taxon>
        <taxon>Flavobacteriales</taxon>
        <taxon>Flavobacteriaceae</taxon>
        <taxon>Spongiivirga</taxon>
    </lineage>
</organism>
<dbReference type="InterPro" id="IPR011044">
    <property type="entry name" value="Quino_amine_DH_bsu"/>
</dbReference>